<keyword evidence="2" id="KW-1185">Reference proteome</keyword>
<dbReference type="Proteomes" id="UP000078200">
    <property type="component" value="Unassembled WGS sequence"/>
</dbReference>
<accession>A0A1A9VIP1</accession>
<dbReference type="AlphaFoldDB" id="A0A1A9VIP1"/>
<evidence type="ECO:0000313" key="1">
    <source>
        <dbReference type="EnsemblMetazoa" id="GAUT038752-PA"/>
    </source>
</evidence>
<dbReference type="EnsemblMetazoa" id="GAUT038752-RA">
    <property type="protein sequence ID" value="GAUT038752-PA"/>
    <property type="gene ID" value="GAUT038752"/>
</dbReference>
<proteinExistence type="predicted"/>
<dbReference type="VEuPathDB" id="VectorBase:GAUT038752"/>
<reference evidence="1" key="1">
    <citation type="submission" date="2020-05" db="UniProtKB">
        <authorList>
            <consortium name="EnsemblMetazoa"/>
        </authorList>
    </citation>
    <scope>IDENTIFICATION</scope>
    <source>
        <strain evidence="1">TTRI</strain>
    </source>
</reference>
<sequence>MQFLHSFSTGPVRTPNSLLAMNYNRFFSGICEPVHNEDLIKKCDQNLFFLNLSKFHLPDSLNVALTSEPARTPKKKNSGNSLVYLRFLHGEKDHGLQVALQDISSPLDPNIVKMKNIYVANDSRKPMKRQS</sequence>
<evidence type="ECO:0000313" key="2">
    <source>
        <dbReference type="Proteomes" id="UP000078200"/>
    </source>
</evidence>
<name>A0A1A9VIP1_GLOAU</name>
<protein>
    <submittedName>
        <fullName evidence="1">Uncharacterized protein</fullName>
    </submittedName>
</protein>
<organism evidence="1 2">
    <name type="scientific">Glossina austeni</name>
    <name type="common">Savannah tsetse fly</name>
    <dbReference type="NCBI Taxonomy" id="7395"/>
    <lineage>
        <taxon>Eukaryota</taxon>
        <taxon>Metazoa</taxon>
        <taxon>Ecdysozoa</taxon>
        <taxon>Arthropoda</taxon>
        <taxon>Hexapoda</taxon>
        <taxon>Insecta</taxon>
        <taxon>Pterygota</taxon>
        <taxon>Neoptera</taxon>
        <taxon>Endopterygota</taxon>
        <taxon>Diptera</taxon>
        <taxon>Brachycera</taxon>
        <taxon>Muscomorpha</taxon>
        <taxon>Hippoboscoidea</taxon>
        <taxon>Glossinidae</taxon>
        <taxon>Glossina</taxon>
    </lineage>
</organism>